<reference evidence="1 2" key="1">
    <citation type="submission" date="2018-08" db="EMBL/GenBank/DDBJ databases">
        <title>A genome reference for cultivated species of the human gut microbiota.</title>
        <authorList>
            <person name="Zou Y."/>
            <person name="Xue W."/>
            <person name="Luo G."/>
        </authorList>
    </citation>
    <scope>NUCLEOTIDE SEQUENCE [LARGE SCALE GENOMIC DNA]</scope>
    <source>
        <strain evidence="1 2">AM42-38</strain>
    </source>
</reference>
<protein>
    <submittedName>
        <fullName evidence="1">Uncharacterized protein</fullName>
    </submittedName>
</protein>
<name>A0A413SYS3_9BACT</name>
<dbReference type="Proteomes" id="UP000283855">
    <property type="component" value="Unassembled WGS sequence"/>
</dbReference>
<accession>A0A413SYS3</accession>
<evidence type="ECO:0000313" key="1">
    <source>
        <dbReference type="EMBL" id="RHA74956.1"/>
    </source>
</evidence>
<dbReference type="EMBL" id="QSFT01000019">
    <property type="protein sequence ID" value="RHA74956.1"/>
    <property type="molecule type" value="Genomic_DNA"/>
</dbReference>
<comment type="caution">
    <text evidence="1">The sequence shown here is derived from an EMBL/GenBank/DDBJ whole genome shotgun (WGS) entry which is preliminary data.</text>
</comment>
<gene>
    <name evidence="1" type="ORF">DW921_09550</name>
</gene>
<sequence length="69" mass="8076">MTRQFGLKQRSNQYNYAEYSGNSSFFIHPVFPMKILSKRDCQCSASFRITLTPISSDYFLFDKSVFSKD</sequence>
<organism evidence="1 2">
    <name type="scientific">Phocaeicola coprophilus</name>
    <dbReference type="NCBI Taxonomy" id="387090"/>
    <lineage>
        <taxon>Bacteria</taxon>
        <taxon>Pseudomonadati</taxon>
        <taxon>Bacteroidota</taxon>
        <taxon>Bacteroidia</taxon>
        <taxon>Bacteroidales</taxon>
        <taxon>Bacteroidaceae</taxon>
        <taxon>Phocaeicola</taxon>
    </lineage>
</organism>
<proteinExistence type="predicted"/>
<evidence type="ECO:0000313" key="2">
    <source>
        <dbReference type="Proteomes" id="UP000283855"/>
    </source>
</evidence>
<dbReference type="AlphaFoldDB" id="A0A413SYS3"/>